<dbReference type="PANTHER" id="PTHR33375">
    <property type="entry name" value="CHROMOSOME-PARTITIONING PROTEIN PARB-RELATED"/>
    <property type="match status" value="1"/>
</dbReference>
<dbReference type="PANTHER" id="PTHR33375:SF1">
    <property type="entry name" value="CHROMOSOME-PARTITIONING PROTEIN PARB-RELATED"/>
    <property type="match status" value="1"/>
</dbReference>
<dbReference type="GO" id="GO:0007059">
    <property type="term" value="P:chromosome segregation"/>
    <property type="evidence" value="ECO:0007669"/>
    <property type="project" value="UniProtKB-KW"/>
</dbReference>
<dbReference type="RefSeq" id="WP_014200752.1">
    <property type="nucleotide sequence ID" value="NC_016599.1"/>
</dbReference>
<dbReference type="Pfam" id="PF17762">
    <property type="entry name" value="HTH_ParB"/>
    <property type="match status" value="1"/>
</dbReference>
<keyword evidence="3" id="KW-0238">DNA-binding</keyword>
<dbReference type="CDD" id="cd16393">
    <property type="entry name" value="SPO0J_N"/>
    <property type="match status" value="1"/>
</dbReference>
<dbReference type="Gene3D" id="3.90.1530.30">
    <property type="match status" value="1"/>
</dbReference>
<dbReference type="Pfam" id="PF02195">
    <property type="entry name" value="ParB_N"/>
    <property type="match status" value="1"/>
</dbReference>
<dbReference type="InterPro" id="IPR050336">
    <property type="entry name" value="Chromosome_partition/occlusion"/>
</dbReference>
<evidence type="ECO:0000313" key="6">
    <source>
        <dbReference type="Proteomes" id="UP000005631"/>
    </source>
</evidence>
<dbReference type="FunFam" id="1.10.10.2830:FF:000001">
    <property type="entry name" value="Chromosome partitioning protein ParB"/>
    <property type="match status" value="1"/>
</dbReference>
<evidence type="ECO:0000256" key="2">
    <source>
        <dbReference type="ARBA" id="ARBA00022829"/>
    </source>
</evidence>
<dbReference type="EMBL" id="CP003156">
    <property type="protein sequence ID" value="AEV31391.1"/>
    <property type="molecule type" value="Genomic_DNA"/>
</dbReference>
<dbReference type="SMART" id="SM00470">
    <property type="entry name" value="ParB"/>
    <property type="match status" value="1"/>
</dbReference>
<dbReference type="OrthoDB" id="9802051at2"/>
<dbReference type="InterPro" id="IPR036086">
    <property type="entry name" value="ParB/Sulfiredoxin_sf"/>
</dbReference>
<dbReference type="HOGENOM" id="CLU_023853_0_0_10"/>
<proteinExistence type="inferred from homology"/>
<evidence type="ECO:0000313" key="5">
    <source>
        <dbReference type="EMBL" id="AEV31391.1"/>
    </source>
</evidence>
<dbReference type="STRING" id="926562.Oweho_0371"/>
<dbReference type="SUPFAM" id="SSF110849">
    <property type="entry name" value="ParB/Sulfiredoxin"/>
    <property type="match status" value="1"/>
</dbReference>
<dbReference type="PATRIC" id="fig|926562.3.peg.380"/>
<keyword evidence="6" id="KW-1185">Reference proteome</keyword>
<dbReference type="InterPro" id="IPR057240">
    <property type="entry name" value="ParB_dimer_C"/>
</dbReference>
<sequence>MMAAPKRKAMGRGLSALLKDTGEVNSAADVNADKIVGAIAEIEIEKIHPNPDQPRTQFSKEALEELAISIRELGIIQPITVRKNGNDSFTIISGERRYRASKIAGLETLPAYIRLADDQTMLEMALVENIQREELDSIEIALSYQRLIDECSLTQEAMSDRVGKKRSTVTNYLRLLKLQPIVQAGLRDKMISMGHARAIVSVENEEDQMKIYETIIAKDLSVRQVEDAVRKLRQAENETSGTKTATPTLPEKYVEVQENLSEKLESDVSLSRSKRGKGKIVIPFKNDKDFERILSLLNS</sequence>
<gene>
    <name evidence="5" type="ordered locus">Oweho_0371</name>
</gene>
<reference evidence="5 6" key="1">
    <citation type="journal article" date="2012" name="Stand. Genomic Sci.">
        <title>Genome sequence of the orange-pigmented seawater bacterium Owenweeksia hongkongensis type strain (UST20020801(T)).</title>
        <authorList>
            <person name="Riedel T."/>
            <person name="Held B."/>
            <person name="Nolan M."/>
            <person name="Lucas S."/>
            <person name="Lapidus A."/>
            <person name="Tice H."/>
            <person name="Del Rio T.G."/>
            <person name="Cheng J.F."/>
            <person name="Han C."/>
            <person name="Tapia R."/>
            <person name="Goodwin L.A."/>
            <person name="Pitluck S."/>
            <person name="Liolios K."/>
            <person name="Mavromatis K."/>
            <person name="Pagani I."/>
            <person name="Ivanova N."/>
            <person name="Mikhailova N."/>
            <person name="Pati A."/>
            <person name="Chen A."/>
            <person name="Palaniappan K."/>
            <person name="Rohde M."/>
            <person name="Tindall B.J."/>
            <person name="Detter J.C."/>
            <person name="Goker M."/>
            <person name="Woyke T."/>
            <person name="Bristow J."/>
            <person name="Eisen J.A."/>
            <person name="Markowitz V."/>
            <person name="Hugenholtz P."/>
            <person name="Klenk H.P."/>
            <person name="Kyrpides N.C."/>
        </authorList>
    </citation>
    <scope>NUCLEOTIDE SEQUENCE</scope>
    <source>
        <strain evidence="6">DSM 17368 / JCM 12287 / NRRL B-23963</strain>
    </source>
</reference>
<evidence type="ECO:0000256" key="1">
    <source>
        <dbReference type="ARBA" id="ARBA00006295"/>
    </source>
</evidence>
<dbReference type="Gene3D" id="1.10.10.2830">
    <property type="match status" value="1"/>
</dbReference>
<dbReference type="Proteomes" id="UP000005631">
    <property type="component" value="Chromosome"/>
</dbReference>
<comment type="similarity">
    <text evidence="1">Belongs to the ParB family.</text>
</comment>
<name>G8R8K9_OWEHD</name>
<accession>G8R8K9</accession>
<dbReference type="InterPro" id="IPR004437">
    <property type="entry name" value="ParB/RepB/Spo0J"/>
</dbReference>
<evidence type="ECO:0000256" key="3">
    <source>
        <dbReference type="ARBA" id="ARBA00023125"/>
    </source>
</evidence>
<dbReference type="NCBIfam" id="TIGR00180">
    <property type="entry name" value="parB_part"/>
    <property type="match status" value="1"/>
</dbReference>
<dbReference type="AlphaFoldDB" id="G8R8K9"/>
<dbReference type="InterPro" id="IPR041468">
    <property type="entry name" value="HTH_ParB/Spo0J"/>
</dbReference>
<feature type="domain" description="ParB-like N-terminal" evidence="4">
    <location>
        <begin position="40"/>
        <end position="130"/>
    </location>
</feature>
<organism evidence="5 6">
    <name type="scientific">Owenweeksia hongkongensis (strain DSM 17368 / CIP 108786 / JCM 12287 / NRRL B-23963 / UST20020801)</name>
    <dbReference type="NCBI Taxonomy" id="926562"/>
    <lineage>
        <taxon>Bacteria</taxon>
        <taxon>Pseudomonadati</taxon>
        <taxon>Bacteroidota</taxon>
        <taxon>Flavobacteriia</taxon>
        <taxon>Flavobacteriales</taxon>
        <taxon>Owenweeksiaceae</taxon>
        <taxon>Owenweeksia</taxon>
    </lineage>
</organism>
<dbReference type="KEGG" id="oho:Oweho_0371"/>
<evidence type="ECO:0000259" key="4">
    <source>
        <dbReference type="SMART" id="SM00470"/>
    </source>
</evidence>
<dbReference type="SUPFAM" id="SSF109709">
    <property type="entry name" value="KorB DNA-binding domain-like"/>
    <property type="match status" value="1"/>
</dbReference>
<dbReference type="Pfam" id="PF23552">
    <property type="entry name" value="ParB_C"/>
    <property type="match status" value="1"/>
</dbReference>
<dbReference type="FunFam" id="3.90.1530.30:FF:000001">
    <property type="entry name" value="Chromosome partitioning protein ParB"/>
    <property type="match status" value="1"/>
</dbReference>
<keyword evidence="2" id="KW-0159">Chromosome partition</keyword>
<dbReference type="InterPro" id="IPR003115">
    <property type="entry name" value="ParB_N"/>
</dbReference>
<dbReference type="GO" id="GO:0005694">
    <property type="term" value="C:chromosome"/>
    <property type="evidence" value="ECO:0007669"/>
    <property type="project" value="TreeGrafter"/>
</dbReference>
<protein>
    <submittedName>
        <fullName evidence="5">ParB-like partition protein</fullName>
    </submittedName>
</protein>
<dbReference type="eggNOG" id="COG1475">
    <property type="taxonomic scope" value="Bacteria"/>
</dbReference>
<dbReference type="GO" id="GO:0003677">
    <property type="term" value="F:DNA binding"/>
    <property type="evidence" value="ECO:0007669"/>
    <property type="project" value="UniProtKB-KW"/>
</dbReference>